<evidence type="ECO:0000313" key="8">
    <source>
        <dbReference type="EMBL" id="SHH64420.1"/>
    </source>
</evidence>
<proteinExistence type="inferred from homology"/>
<comment type="similarity">
    <text evidence="1 7">Belongs to the Lgt family.</text>
</comment>
<dbReference type="Pfam" id="PF01790">
    <property type="entry name" value="LGT"/>
    <property type="match status" value="1"/>
</dbReference>
<evidence type="ECO:0000313" key="9">
    <source>
        <dbReference type="Proteomes" id="UP000184447"/>
    </source>
</evidence>
<evidence type="ECO:0000256" key="5">
    <source>
        <dbReference type="ARBA" id="ARBA00022989"/>
    </source>
</evidence>
<evidence type="ECO:0000256" key="6">
    <source>
        <dbReference type="ARBA" id="ARBA00023136"/>
    </source>
</evidence>
<dbReference type="STRING" id="1121316.SAMN02745207_01838"/>
<evidence type="ECO:0000256" key="2">
    <source>
        <dbReference type="ARBA" id="ARBA00022475"/>
    </source>
</evidence>
<dbReference type="InterPro" id="IPR001640">
    <property type="entry name" value="Lgt"/>
</dbReference>
<keyword evidence="2 7" id="KW-1003">Cell membrane</keyword>
<dbReference type="Proteomes" id="UP000184447">
    <property type="component" value="Unassembled WGS sequence"/>
</dbReference>
<accession>A0A1M5UND3</accession>
<keyword evidence="6 7" id="KW-0472">Membrane</keyword>
<gene>
    <name evidence="7" type="primary">lgt</name>
    <name evidence="8" type="ORF">SAMN02745207_01838</name>
</gene>
<dbReference type="GO" id="GO:0005886">
    <property type="term" value="C:plasma membrane"/>
    <property type="evidence" value="ECO:0007669"/>
    <property type="project" value="UniProtKB-SubCell"/>
</dbReference>
<feature type="transmembrane region" description="Helical" evidence="7">
    <location>
        <begin position="230"/>
        <end position="248"/>
    </location>
</feature>
<evidence type="ECO:0000256" key="3">
    <source>
        <dbReference type="ARBA" id="ARBA00022679"/>
    </source>
</evidence>
<comment type="function">
    <text evidence="7">Catalyzes the transfer of the diacylglyceryl group from phosphatidylglycerol to the sulfhydryl group of the N-terminal cysteine of a prolipoprotein, the first step in the formation of mature lipoproteins.</text>
</comment>
<comment type="subcellular location">
    <subcellularLocation>
        <location evidence="7">Cell membrane</location>
        <topology evidence="7">Multi-pass membrane protein</topology>
    </subcellularLocation>
</comment>
<dbReference type="GO" id="GO:0008961">
    <property type="term" value="F:phosphatidylglycerol-prolipoprotein diacylglyceryl transferase activity"/>
    <property type="evidence" value="ECO:0007669"/>
    <property type="project" value="UniProtKB-UniRule"/>
</dbReference>
<dbReference type="PROSITE" id="PS01311">
    <property type="entry name" value="LGT"/>
    <property type="match status" value="1"/>
</dbReference>
<feature type="transmembrane region" description="Helical" evidence="7">
    <location>
        <begin position="45"/>
        <end position="67"/>
    </location>
</feature>
<evidence type="ECO:0000256" key="7">
    <source>
        <dbReference type="HAMAP-Rule" id="MF_01147"/>
    </source>
</evidence>
<dbReference type="UniPathway" id="UPA00664"/>
<name>A0A1M5UND3_9CLOT</name>
<evidence type="ECO:0000256" key="4">
    <source>
        <dbReference type="ARBA" id="ARBA00022692"/>
    </source>
</evidence>
<organism evidence="8 9">
    <name type="scientific">Clostridium grantii DSM 8605</name>
    <dbReference type="NCBI Taxonomy" id="1121316"/>
    <lineage>
        <taxon>Bacteria</taxon>
        <taxon>Bacillati</taxon>
        <taxon>Bacillota</taxon>
        <taxon>Clostridia</taxon>
        <taxon>Eubacteriales</taxon>
        <taxon>Clostridiaceae</taxon>
        <taxon>Clostridium</taxon>
    </lineage>
</organism>
<feature type="binding site" evidence="7">
    <location>
        <position position="130"/>
    </location>
    <ligand>
        <name>a 1,2-diacyl-sn-glycero-3-phospho-(1'-sn-glycerol)</name>
        <dbReference type="ChEBI" id="CHEBI:64716"/>
    </ligand>
</feature>
<dbReference type="PANTHER" id="PTHR30589">
    <property type="entry name" value="PROLIPOPROTEIN DIACYLGLYCERYL TRANSFERASE"/>
    <property type="match status" value="1"/>
</dbReference>
<dbReference type="EMBL" id="FQXM01000008">
    <property type="protein sequence ID" value="SHH64420.1"/>
    <property type="molecule type" value="Genomic_DNA"/>
</dbReference>
<protein>
    <recommendedName>
        <fullName evidence="7">Phosphatidylglycerol--prolipoprotein diacylglyceryl transferase</fullName>
        <ecNumber evidence="7">2.5.1.145</ecNumber>
    </recommendedName>
</protein>
<dbReference type="HAMAP" id="MF_01147">
    <property type="entry name" value="Lgt"/>
    <property type="match status" value="1"/>
</dbReference>
<feature type="transmembrane region" description="Helical" evidence="7">
    <location>
        <begin position="111"/>
        <end position="129"/>
    </location>
</feature>
<keyword evidence="5 7" id="KW-1133">Transmembrane helix</keyword>
<dbReference type="GO" id="GO:0042158">
    <property type="term" value="P:lipoprotein biosynthetic process"/>
    <property type="evidence" value="ECO:0007669"/>
    <property type="project" value="UniProtKB-UniRule"/>
</dbReference>
<comment type="catalytic activity">
    <reaction evidence="7">
        <text>L-cysteinyl-[prolipoprotein] + a 1,2-diacyl-sn-glycero-3-phospho-(1'-sn-glycerol) = an S-1,2-diacyl-sn-glyceryl-L-cysteinyl-[prolipoprotein] + sn-glycerol 1-phosphate + H(+)</text>
        <dbReference type="Rhea" id="RHEA:56712"/>
        <dbReference type="Rhea" id="RHEA-COMP:14679"/>
        <dbReference type="Rhea" id="RHEA-COMP:14680"/>
        <dbReference type="ChEBI" id="CHEBI:15378"/>
        <dbReference type="ChEBI" id="CHEBI:29950"/>
        <dbReference type="ChEBI" id="CHEBI:57685"/>
        <dbReference type="ChEBI" id="CHEBI:64716"/>
        <dbReference type="ChEBI" id="CHEBI:140658"/>
        <dbReference type="EC" id="2.5.1.145"/>
    </reaction>
</comment>
<feature type="transmembrane region" description="Helical" evidence="7">
    <location>
        <begin position="170"/>
        <end position="188"/>
    </location>
</feature>
<feature type="transmembrane region" description="Helical" evidence="7">
    <location>
        <begin position="87"/>
        <end position="104"/>
    </location>
</feature>
<sequence>MNPIAFELFGIPVLWYGILITTGILVGLIVANFQSKFYKVNFDKVTDIVIIGLPISILGARIHYVLFNWSYYISDPIQILNIRGGGLAIHGGIIGAVLTSIFMCKFKKINFFVFLDILAPSFIIGQAIGRWGNFMNGEAHGGIVTNEFISNFPSFIQKGMFIGGSYYHPTFLYESMWNLLVFCVLIVISRKVLTLKKGGLFYIYLLLYSVGRFFIEGLRTDSLMVGSLRVAQMISLILIFICSLLLLLPSKNIDKYNS</sequence>
<feature type="transmembrane region" description="Helical" evidence="7">
    <location>
        <begin position="200"/>
        <end position="218"/>
    </location>
</feature>
<keyword evidence="8" id="KW-0449">Lipoprotein</keyword>
<keyword evidence="9" id="KW-1185">Reference proteome</keyword>
<dbReference type="EC" id="2.5.1.145" evidence="7"/>
<dbReference type="PANTHER" id="PTHR30589:SF0">
    <property type="entry name" value="PHOSPHATIDYLGLYCEROL--PROLIPOPROTEIN DIACYLGLYCERYL TRANSFERASE"/>
    <property type="match status" value="1"/>
</dbReference>
<dbReference type="OrthoDB" id="871140at2"/>
<keyword evidence="4 7" id="KW-0812">Transmembrane</keyword>
<feature type="transmembrane region" description="Helical" evidence="7">
    <location>
        <begin position="13"/>
        <end position="33"/>
    </location>
</feature>
<evidence type="ECO:0000256" key="1">
    <source>
        <dbReference type="ARBA" id="ARBA00007150"/>
    </source>
</evidence>
<keyword evidence="3 7" id="KW-0808">Transferase</keyword>
<dbReference type="RefSeq" id="WP_073338133.1">
    <property type="nucleotide sequence ID" value="NZ_FQXM01000008.1"/>
</dbReference>
<comment type="pathway">
    <text evidence="7">Protein modification; lipoprotein biosynthesis (diacylglyceryl transfer).</text>
</comment>
<dbReference type="NCBIfam" id="TIGR00544">
    <property type="entry name" value="lgt"/>
    <property type="match status" value="1"/>
</dbReference>
<reference evidence="8 9" key="1">
    <citation type="submission" date="2016-11" db="EMBL/GenBank/DDBJ databases">
        <authorList>
            <person name="Jaros S."/>
            <person name="Januszkiewicz K."/>
            <person name="Wedrychowicz H."/>
        </authorList>
    </citation>
    <scope>NUCLEOTIDE SEQUENCE [LARGE SCALE GENOMIC DNA]</scope>
    <source>
        <strain evidence="8 9">DSM 8605</strain>
    </source>
</reference>
<dbReference type="AlphaFoldDB" id="A0A1M5UND3"/>